<feature type="region of interest" description="Disordered" evidence="1">
    <location>
        <begin position="1"/>
        <end position="29"/>
    </location>
</feature>
<feature type="compositionally biased region" description="Basic residues" evidence="1">
    <location>
        <begin position="11"/>
        <end position="20"/>
    </location>
</feature>
<dbReference type="AlphaFoldDB" id="F2RZW9"/>
<reference evidence="3" key="1">
    <citation type="journal article" date="2012" name="MBio">
        <title>Comparative genome analysis of Trichophyton rubrum and related dermatophytes reveals candidate genes involved in infection.</title>
        <authorList>
            <person name="Martinez D.A."/>
            <person name="Oliver B.G."/>
            <person name="Graeser Y."/>
            <person name="Goldberg J.M."/>
            <person name="Li W."/>
            <person name="Martinez-Rossi N.M."/>
            <person name="Monod M."/>
            <person name="Shelest E."/>
            <person name="Barton R.C."/>
            <person name="Birch E."/>
            <person name="Brakhage A.A."/>
            <person name="Chen Z."/>
            <person name="Gurr S.J."/>
            <person name="Heiman D."/>
            <person name="Heitman J."/>
            <person name="Kosti I."/>
            <person name="Rossi A."/>
            <person name="Saif S."/>
            <person name="Samalova M."/>
            <person name="Saunders C.W."/>
            <person name="Shea T."/>
            <person name="Summerbell R.C."/>
            <person name="Xu J."/>
            <person name="Young S."/>
            <person name="Zeng Q."/>
            <person name="Birren B.W."/>
            <person name="Cuomo C.A."/>
            <person name="White T.C."/>
        </authorList>
    </citation>
    <scope>NUCLEOTIDE SEQUENCE [LARGE SCALE GENOMIC DNA]</scope>
    <source>
        <strain evidence="3">CBS 112818</strain>
    </source>
</reference>
<evidence type="ECO:0000313" key="2">
    <source>
        <dbReference type="EMBL" id="EGD96799.1"/>
    </source>
</evidence>
<dbReference type="HOGENOM" id="CLU_2135338_0_0_1"/>
<keyword evidence="3" id="KW-1185">Reference proteome</keyword>
<sequence length="113" mass="12395">MPGSHSLGTTKAKKRKRHTNPNKTPPETIITSKRALPAAMNESTEEHGEIVLAGSKGPSSLKADRQSCMQCDGQPENSSKAVWRMEYGGLMFDVEASFACLPIFLTNLTRLYI</sequence>
<dbReference type="Proteomes" id="UP000009172">
    <property type="component" value="Unassembled WGS sequence"/>
</dbReference>
<gene>
    <name evidence="2" type="ORF">TESG_04230</name>
</gene>
<evidence type="ECO:0000256" key="1">
    <source>
        <dbReference type="SAM" id="MobiDB-lite"/>
    </source>
</evidence>
<evidence type="ECO:0000313" key="3">
    <source>
        <dbReference type="Proteomes" id="UP000009172"/>
    </source>
</evidence>
<name>F2RZW9_TRIT1</name>
<protein>
    <submittedName>
        <fullName evidence="2">Uncharacterized protein</fullName>
    </submittedName>
</protein>
<dbReference type="EMBL" id="GG698497">
    <property type="protein sequence ID" value="EGD96799.1"/>
    <property type="molecule type" value="Genomic_DNA"/>
</dbReference>
<organism evidence="2 3">
    <name type="scientific">Trichophyton tonsurans (strain CBS 112818)</name>
    <name type="common">Scalp ringworm fungus</name>
    <dbReference type="NCBI Taxonomy" id="647933"/>
    <lineage>
        <taxon>Eukaryota</taxon>
        <taxon>Fungi</taxon>
        <taxon>Dikarya</taxon>
        <taxon>Ascomycota</taxon>
        <taxon>Pezizomycotina</taxon>
        <taxon>Eurotiomycetes</taxon>
        <taxon>Eurotiomycetidae</taxon>
        <taxon>Onygenales</taxon>
        <taxon>Arthrodermataceae</taxon>
        <taxon>Trichophyton</taxon>
    </lineage>
</organism>
<proteinExistence type="predicted"/>
<accession>F2RZW9</accession>